<gene>
    <name evidence="2" type="ORF">FNJ87_19475</name>
</gene>
<keyword evidence="3" id="KW-1185">Reference proteome</keyword>
<keyword evidence="1" id="KW-1133">Transmembrane helix</keyword>
<feature type="non-terminal residue" evidence="2">
    <location>
        <position position="58"/>
    </location>
</feature>
<evidence type="ECO:0000313" key="2">
    <source>
        <dbReference type="EMBL" id="MBF4986391.1"/>
    </source>
</evidence>
<accession>A0ABS0AAP8</accession>
<comment type="caution">
    <text evidence="2">The sequence shown here is derived from an EMBL/GenBank/DDBJ whole genome shotgun (WGS) entry which is preliminary data.</text>
</comment>
<reference evidence="2 3" key="1">
    <citation type="submission" date="2020-11" db="EMBL/GenBank/DDBJ databases">
        <title>P. mediterranea TC4 genome.</title>
        <authorList>
            <person name="Molmeret M."/>
        </authorList>
    </citation>
    <scope>NUCLEOTIDE SEQUENCE [LARGE SCALE GENOMIC DNA]</scope>
    <source>
        <strain evidence="2 3">TC4</strain>
    </source>
</reference>
<evidence type="ECO:0000256" key="1">
    <source>
        <dbReference type="SAM" id="Phobius"/>
    </source>
</evidence>
<dbReference type="Proteomes" id="UP001194729">
    <property type="component" value="Unassembled WGS sequence"/>
</dbReference>
<feature type="transmembrane region" description="Helical" evidence="1">
    <location>
        <begin position="7"/>
        <end position="25"/>
    </location>
</feature>
<protein>
    <submittedName>
        <fullName evidence="2">Efflux transporter periplasmic adaptor subunit</fullName>
    </submittedName>
</protein>
<keyword evidence="1" id="KW-0812">Transmembrane</keyword>
<name>A0ABS0AAP8_9FLAO</name>
<evidence type="ECO:0000313" key="3">
    <source>
        <dbReference type="Proteomes" id="UP001194729"/>
    </source>
</evidence>
<organism evidence="2 3">
    <name type="scientific">Nonlabens mediterrranea</name>
    <dbReference type="NCBI Taxonomy" id="1419947"/>
    <lineage>
        <taxon>Bacteria</taxon>
        <taxon>Pseudomonadati</taxon>
        <taxon>Bacteroidota</taxon>
        <taxon>Flavobacteriia</taxon>
        <taxon>Flavobacteriales</taxon>
        <taxon>Flavobacteriaceae</taxon>
        <taxon>Nonlabens</taxon>
    </lineage>
</organism>
<proteinExistence type="predicted"/>
<keyword evidence="1" id="KW-0472">Membrane</keyword>
<dbReference type="EMBL" id="JADKYU010001159">
    <property type="protein sequence ID" value="MBF4986391.1"/>
    <property type="molecule type" value="Genomic_DNA"/>
</dbReference>
<sequence length="58" mass="6472">MKRTGTVITLIIILLLSTAGIFYIYQKDLEDPITYTTEQPTKETIIKETVATGSIVPK</sequence>